<dbReference type="RefSeq" id="WP_047915244.1">
    <property type="nucleotide sequence ID" value="NZ_LN774769.1"/>
</dbReference>
<evidence type="ECO:0000313" key="2">
    <source>
        <dbReference type="Proteomes" id="UP000033166"/>
    </source>
</evidence>
<dbReference type="HOGENOM" id="CLU_037618_3_0_9"/>
<accession>A0A0D6DWC7</accession>
<name>A0A0D6DWC7_9LACT</name>
<evidence type="ECO:0000313" key="1">
    <source>
        <dbReference type="EMBL" id="CEN28057.1"/>
    </source>
</evidence>
<dbReference type="Pfam" id="PF00756">
    <property type="entry name" value="Esterase"/>
    <property type="match status" value="1"/>
</dbReference>
<dbReference type="Proteomes" id="UP000033166">
    <property type="component" value="Chromosome I"/>
</dbReference>
<dbReference type="KEGG" id="lpk:LACPI_0857"/>
<dbReference type="AlphaFoldDB" id="A0A0D6DWC7"/>
<dbReference type="EMBL" id="LN774769">
    <property type="protein sequence ID" value="CEN28057.1"/>
    <property type="molecule type" value="Genomic_DNA"/>
</dbReference>
<dbReference type="PANTHER" id="PTHR48098">
    <property type="entry name" value="ENTEROCHELIN ESTERASE-RELATED"/>
    <property type="match status" value="1"/>
</dbReference>
<dbReference type="InterPro" id="IPR050583">
    <property type="entry name" value="Mycobacterial_A85_antigen"/>
</dbReference>
<dbReference type="InterPro" id="IPR029058">
    <property type="entry name" value="AB_hydrolase_fold"/>
</dbReference>
<protein>
    <submittedName>
        <fullName evidence="1">Esterase</fullName>
    </submittedName>
</protein>
<organism evidence="1 2">
    <name type="scientific">Pseudolactococcus piscium MKFS47</name>
    <dbReference type="NCBI Taxonomy" id="297352"/>
    <lineage>
        <taxon>Bacteria</taxon>
        <taxon>Bacillati</taxon>
        <taxon>Bacillota</taxon>
        <taxon>Bacilli</taxon>
        <taxon>Lactobacillales</taxon>
        <taxon>Streptococcaceae</taxon>
        <taxon>Pseudolactococcus</taxon>
    </lineage>
</organism>
<gene>
    <name evidence="1" type="ORF">LACPI_0857</name>
</gene>
<dbReference type="InterPro" id="IPR000801">
    <property type="entry name" value="Esterase-like"/>
</dbReference>
<dbReference type="STRING" id="1364.LP2241_20426"/>
<dbReference type="GO" id="GO:0016747">
    <property type="term" value="F:acyltransferase activity, transferring groups other than amino-acyl groups"/>
    <property type="evidence" value="ECO:0007669"/>
    <property type="project" value="TreeGrafter"/>
</dbReference>
<proteinExistence type="predicted"/>
<dbReference type="PANTHER" id="PTHR48098:SF1">
    <property type="entry name" value="DIACYLGLYCEROL ACYLTRANSFERASE_MYCOLYLTRANSFERASE AG85A"/>
    <property type="match status" value="1"/>
</dbReference>
<dbReference type="Gene3D" id="3.40.50.1820">
    <property type="entry name" value="alpha/beta hydrolase"/>
    <property type="match status" value="1"/>
</dbReference>
<dbReference type="SUPFAM" id="SSF53474">
    <property type="entry name" value="alpha/beta-Hydrolases"/>
    <property type="match status" value="1"/>
</dbReference>
<reference evidence="2" key="1">
    <citation type="submission" date="2015-01" db="EMBL/GenBank/DDBJ databases">
        <authorList>
            <person name="Andreevskaya M."/>
        </authorList>
    </citation>
    <scope>NUCLEOTIDE SEQUENCE [LARGE SCALE GENOMIC DNA]</scope>
    <source>
        <strain evidence="2">MKFS47</strain>
    </source>
</reference>
<sequence length="264" mass="30093">MAILKINYFSEILGIVRDVNVIYPEAVKNPDQDVPLTDIPVLYLLHGMSGNQDTWLNRSGIDRLIRNTNLAIVMPSTDLAWYSNTTYGARYFDAIVEELPNVIHNFLPNLSMKREKNFIAGLSMGGYGAFKIALASNKFSYAASLSGALSFENMAPESLGDLAYWQGIFGDLENFENSENSIQKLASDFDEKFGEHKPKLYAWCGHQDFLYEANNIAVADLKDKGFEITYETSDGKHEWYYWVKMMDQVLDFLPIKYNKEERLS</sequence>